<reference evidence="2 3" key="1">
    <citation type="journal article" date="2012" name="BMC Genomics">
        <title>Comparative genomic analysis of human infective Trypanosoma cruzi lineages with the bat-restricted subspecies T. cruzi marinkellei.</title>
        <authorList>
            <person name="Franzen O."/>
            <person name="Talavera-Lopez C."/>
            <person name="Ochaya S."/>
            <person name="Butler C.E."/>
            <person name="Messenger L.A."/>
            <person name="Lewis M.D."/>
            <person name="Llewellyn M.S."/>
            <person name="Marinkelle C.J."/>
            <person name="Tyler K.M."/>
            <person name="Miles M.A."/>
            <person name="Andersson B."/>
        </authorList>
    </citation>
    <scope>NUCLEOTIDE SEQUENCE [LARGE SCALE GENOMIC DNA]</scope>
    <source>
        <strain evidence="2 3">B7</strain>
    </source>
</reference>
<sequence length="47" mass="5718">MRNIPRHKDKRSLLRCRQQIRPPLRPRRPPQGHQQGPPPQQKHQVIR</sequence>
<evidence type="ECO:0000256" key="1">
    <source>
        <dbReference type="SAM" id="MobiDB-lite"/>
    </source>
</evidence>
<accession>K2NKE2</accession>
<feature type="region of interest" description="Disordered" evidence="1">
    <location>
        <begin position="1"/>
        <end position="47"/>
    </location>
</feature>
<proteinExistence type="predicted"/>
<organism evidence="2 3">
    <name type="scientific">Trypanosoma cruzi marinkellei</name>
    <dbReference type="NCBI Taxonomy" id="85056"/>
    <lineage>
        <taxon>Eukaryota</taxon>
        <taxon>Discoba</taxon>
        <taxon>Euglenozoa</taxon>
        <taxon>Kinetoplastea</taxon>
        <taxon>Metakinetoplastina</taxon>
        <taxon>Trypanosomatida</taxon>
        <taxon>Trypanosomatidae</taxon>
        <taxon>Trypanosoma</taxon>
        <taxon>Schizotrypanum</taxon>
    </lineage>
</organism>
<comment type="caution">
    <text evidence="2">The sequence shown here is derived from an EMBL/GenBank/DDBJ whole genome shotgun (WGS) entry which is preliminary data.</text>
</comment>
<dbReference type="AlphaFoldDB" id="K2NKE2"/>
<dbReference type="Proteomes" id="UP000007350">
    <property type="component" value="Unassembled WGS sequence"/>
</dbReference>
<protein>
    <submittedName>
        <fullName evidence="2">Mucin-associated surface protein (MASP), putative</fullName>
    </submittedName>
</protein>
<name>K2NKE2_TRYCR</name>
<feature type="compositionally biased region" description="Basic residues" evidence="1">
    <location>
        <begin position="1"/>
        <end position="14"/>
    </location>
</feature>
<feature type="non-terminal residue" evidence="2">
    <location>
        <position position="47"/>
    </location>
</feature>
<evidence type="ECO:0000313" key="3">
    <source>
        <dbReference type="Proteomes" id="UP000007350"/>
    </source>
</evidence>
<keyword evidence="3" id="KW-1185">Reference proteome</keyword>
<dbReference type="EMBL" id="AHKC01013328">
    <property type="protein sequence ID" value="EKF29392.1"/>
    <property type="molecule type" value="Genomic_DNA"/>
</dbReference>
<evidence type="ECO:0000313" key="2">
    <source>
        <dbReference type="EMBL" id="EKF29392.1"/>
    </source>
</evidence>
<gene>
    <name evidence="2" type="ORF">MOQ_006827</name>
</gene>